<evidence type="ECO:0000313" key="2">
    <source>
        <dbReference type="Proteomes" id="UP000321617"/>
    </source>
</evidence>
<evidence type="ECO:0000313" key="1">
    <source>
        <dbReference type="EMBL" id="TWJ12512.1"/>
    </source>
</evidence>
<proteinExistence type="predicted"/>
<dbReference type="EMBL" id="VLLL01000006">
    <property type="protein sequence ID" value="TWJ12512.1"/>
    <property type="molecule type" value="Genomic_DNA"/>
</dbReference>
<accession>A0A562V3V8</accession>
<reference evidence="1 2" key="1">
    <citation type="journal article" date="2013" name="Stand. Genomic Sci.">
        <title>Genomic Encyclopedia of Type Strains, Phase I: The one thousand microbial genomes (KMG-I) project.</title>
        <authorList>
            <person name="Kyrpides N.C."/>
            <person name="Woyke T."/>
            <person name="Eisen J.A."/>
            <person name="Garrity G."/>
            <person name="Lilburn T.G."/>
            <person name="Beck B.J."/>
            <person name="Whitman W.B."/>
            <person name="Hugenholtz P."/>
            <person name="Klenk H.P."/>
        </authorList>
    </citation>
    <scope>NUCLEOTIDE SEQUENCE [LARGE SCALE GENOMIC DNA]</scope>
    <source>
        <strain evidence="1 2">DSM 45044</strain>
    </source>
</reference>
<sequence>MPLSPRRTRIRRRLFVTVVAVPVLAAATALVVAWWPTGDPEDVVTGYLDAIRSGDFAATAEYTAQAPGEPDTSDELLTEAAMPTGWEFDDVRTVGEPFEDSATVDFTVAADGRERDGRFRLDLVDGEWVIADPYVTVDASRSPMGYVEFNGVTVEADRVRVFPGVYRVFESDRELFDLPDYIAVPGGGTGYRPSVPVTDALTGLVETRVTEWIDSCVAAATDPFPDGCPFRADWGGGEYVFTNGHIYDDPTGTWRVAEYPKVWVSQDLQGFRLRQVAPGEVVFTGTGMRGDALGDIALDCRFAVDRLTFRLGPDGEVPLSREIGDTC</sequence>
<comment type="caution">
    <text evidence="1">The sequence shown here is derived from an EMBL/GenBank/DDBJ whole genome shotgun (WGS) entry which is preliminary data.</text>
</comment>
<dbReference type="OrthoDB" id="5181884at2"/>
<keyword evidence="2" id="KW-1185">Reference proteome</keyword>
<dbReference type="RefSeq" id="WP_147139702.1">
    <property type="nucleotide sequence ID" value="NZ_BAABIJ010000002.1"/>
</dbReference>
<dbReference type="AlphaFoldDB" id="A0A562V3V8"/>
<name>A0A562V3V8_9ACTN</name>
<evidence type="ECO:0008006" key="3">
    <source>
        <dbReference type="Google" id="ProtNLM"/>
    </source>
</evidence>
<gene>
    <name evidence="1" type="ORF">LX16_3271</name>
</gene>
<protein>
    <recommendedName>
        <fullName evidence="3">DUF4878 domain-containing protein</fullName>
    </recommendedName>
</protein>
<dbReference type="Proteomes" id="UP000321617">
    <property type="component" value="Unassembled WGS sequence"/>
</dbReference>
<organism evidence="1 2">
    <name type="scientific">Stackebrandtia albiflava</name>
    <dbReference type="NCBI Taxonomy" id="406432"/>
    <lineage>
        <taxon>Bacteria</taxon>
        <taxon>Bacillati</taxon>
        <taxon>Actinomycetota</taxon>
        <taxon>Actinomycetes</taxon>
        <taxon>Glycomycetales</taxon>
        <taxon>Glycomycetaceae</taxon>
        <taxon>Stackebrandtia</taxon>
    </lineage>
</organism>